<dbReference type="EMBL" id="CP020919">
    <property type="protein sequence ID" value="AWG25982.1"/>
    <property type="molecule type" value="Genomic_DNA"/>
</dbReference>
<evidence type="ECO:0000313" key="2">
    <source>
        <dbReference type="Proteomes" id="UP000244677"/>
    </source>
</evidence>
<dbReference type="RefSeq" id="WP_108737524.1">
    <property type="nucleotide sequence ID" value="NZ_CP020919.1"/>
</dbReference>
<gene>
    <name evidence="1" type="ORF">FK004_12495</name>
</gene>
<evidence type="ECO:0000313" key="1">
    <source>
        <dbReference type="EMBL" id="AWG25982.1"/>
    </source>
</evidence>
<reference evidence="1 2" key="1">
    <citation type="submission" date="2017-04" db="EMBL/GenBank/DDBJ databases">
        <title>Complete genome sequence of Flavobacterium kingsejong AJ004.</title>
        <authorList>
            <person name="Lee P.C."/>
        </authorList>
    </citation>
    <scope>NUCLEOTIDE SEQUENCE [LARGE SCALE GENOMIC DNA]</scope>
    <source>
        <strain evidence="1 2">AJ004</strain>
    </source>
</reference>
<name>A0A2S1LQP0_9FLAO</name>
<keyword evidence="2" id="KW-1185">Reference proteome</keyword>
<proteinExistence type="predicted"/>
<dbReference type="Proteomes" id="UP000244677">
    <property type="component" value="Chromosome"/>
</dbReference>
<organism evidence="1 2">
    <name type="scientific">Flavobacterium kingsejongi</name>
    <dbReference type="NCBI Taxonomy" id="1678728"/>
    <lineage>
        <taxon>Bacteria</taxon>
        <taxon>Pseudomonadati</taxon>
        <taxon>Bacteroidota</taxon>
        <taxon>Flavobacteriia</taxon>
        <taxon>Flavobacteriales</taxon>
        <taxon>Flavobacteriaceae</taxon>
        <taxon>Flavobacterium</taxon>
    </lineage>
</organism>
<dbReference type="KEGG" id="fki:FK004_12495"/>
<protein>
    <submittedName>
        <fullName evidence="1">Uncharacterized protein</fullName>
    </submittedName>
</protein>
<sequence>MQYKSDAMEKLLFVTYKIPEIIILPSLVHRELKPVVNEKVIEFITNNKPETIEYLESEHDIAAHWDELEDQAVEKATFITISKLMDAEFKITDYKDQADHTIETLIRELSENTLMLYLTFTRLYEDCEEIHLSFKYN</sequence>
<accession>A0A2S1LQP0</accession>
<dbReference type="AlphaFoldDB" id="A0A2S1LQP0"/>